<dbReference type="Pfam" id="PF13855">
    <property type="entry name" value="LRR_8"/>
    <property type="match status" value="1"/>
</dbReference>
<dbReference type="InterPro" id="IPR058922">
    <property type="entry name" value="WHD_DRP"/>
</dbReference>
<sequence>MGQTKVLYLGNILRRATVDLTEIGAIHNEFSWDVWNKVVHASRPVAYESTLSYEGDQISPKTKQSKLPFIYEVESSKDPTQIVPHVLGRCIQHCALFLLGCEFEKDKLIQMWIAEECMEFDETKIMEDVANLYFDALVHQEVIIPSKFDHLYRQMKYKVNTSKISTWFLEQGNYIRIDKGNLDNICGEALHLTWHCKRLDQTSGLVDALKILKQLRTLLVLMDCSVLTKHLPNDIFLGLKLLRTLDLSHTYIIELPGSIGLLEALRYLDISENPIKRLPQSIDCLHFLQTLKLRGCVGLSALPKGLGRLVNLRHLDLNVVGQLEFMPSGMGNLVKLQTLQAFIVGKNDGCGIGELKHMNEITGSFCIYRLENVSSAKEAKEAMLSDKKRIDMLELRWQDYRNDNSQDTTEILECLQPHYHLKELQITLYSGLKLPSWISSPSYTDLASITLYKCINCDILPSIGELPSLKILHIVEMRNLRNINSLFCRDYGIQGFSASLKQDNAFPKLEKLMLENMLSLEEWTGVEDGDFPCLAHISIRYCPKLSVLPSLSYLCSLQHLEINHCMQLFSLPEGLFPVSLETLIMKGCPKINERCIKDEGQDWFKIACIKNVWIDFEKISLD</sequence>
<accession>A0ABR0UDN1</accession>
<dbReference type="Pfam" id="PF23559">
    <property type="entry name" value="WHD_DRP"/>
    <property type="match status" value="1"/>
</dbReference>
<protein>
    <recommendedName>
        <fullName evidence="7">Disease resistance protein</fullName>
    </recommendedName>
</protein>
<dbReference type="Proteomes" id="UP001318860">
    <property type="component" value="Unassembled WGS sequence"/>
</dbReference>
<proteinExistence type="predicted"/>
<evidence type="ECO:0000256" key="1">
    <source>
        <dbReference type="ARBA" id="ARBA00022741"/>
    </source>
</evidence>
<name>A0ABR0UDN1_REHGL</name>
<evidence type="ECO:0000313" key="5">
    <source>
        <dbReference type="EMBL" id="KAK6120432.1"/>
    </source>
</evidence>
<evidence type="ECO:0000256" key="2">
    <source>
        <dbReference type="ARBA" id="ARBA00022840"/>
    </source>
</evidence>
<organism evidence="5 6">
    <name type="scientific">Rehmannia glutinosa</name>
    <name type="common">Chinese foxglove</name>
    <dbReference type="NCBI Taxonomy" id="99300"/>
    <lineage>
        <taxon>Eukaryota</taxon>
        <taxon>Viridiplantae</taxon>
        <taxon>Streptophyta</taxon>
        <taxon>Embryophyta</taxon>
        <taxon>Tracheophyta</taxon>
        <taxon>Spermatophyta</taxon>
        <taxon>Magnoliopsida</taxon>
        <taxon>eudicotyledons</taxon>
        <taxon>Gunneridae</taxon>
        <taxon>Pentapetalae</taxon>
        <taxon>asterids</taxon>
        <taxon>lamiids</taxon>
        <taxon>Lamiales</taxon>
        <taxon>Orobanchaceae</taxon>
        <taxon>Rehmannieae</taxon>
        <taxon>Rehmannia</taxon>
    </lineage>
</organism>
<dbReference type="PROSITE" id="PS51450">
    <property type="entry name" value="LRR"/>
    <property type="match status" value="2"/>
</dbReference>
<dbReference type="PANTHER" id="PTHR47186:SF24">
    <property type="entry name" value="DISEASE RESISTANCE RPP13-LIKE PROTEIN 1"/>
    <property type="match status" value="1"/>
</dbReference>
<dbReference type="InterPro" id="IPR056789">
    <property type="entry name" value="LRR_R13L1-DRL21"/>
</dbReference>
<evidence type="ECO:0008006" key="7">
    <source>
        <dbReference type="Google" id="ProtNLM"/>
    </source>
</evidence>
<keyword evidence="6" id="KW-1185">Reference proteome</keyword>
<dbReference type="Gene3D" id="3.80.10.10">
    <property type="entry name" value="Ribonuclease Inhibitor"/>
    <property type="match status" value="2"/>
</dbReference>
<dbReference type="Pfam" id="PF25019">
    <property type="entry name" value="LRR_R13L1-DRL21"/>
    <property type="match status" value="1"/>
</dbReference>
<evidence type="ECO:0000259" key="3">
    <source>
        <dbReference type="Pfam" id="PF23559"/>
    </source>
</evidence>
<reference evidence="5 6" key="1">
    <citation type="journal article" date="2021" name="Comput. Struct. Biotechnol. J.">
        <title>De novo genome assembly of the potent medicinal plant Rehmannia glutinosa using nanopore technology.</title>
        <authorList>
            <person name="Ma L."/>
            <person name="Dong C."/>
            <person name="Song C."/>
            <person name="Wang X."/>
            <person name="Zheng X."/>
            <person name="Niu Y."/>
            <person name="Chen S."/>
            <person name="Feng W."/>
        </authorList>
    </citation>
    <scope>NUCLEOTIDE SEQUENCE [LARGE SCALE GENOMIC DNA]</scope>
    <source>
        <strain evidence="5">DH-2019</strain>
    </source>
</reference>
<gene>
    <name evidence="5" type="ORF">DH2020_045826</name>
</gene>
<dbReference type="InterPro" id="IPR032675">
    <property type="entry name" value="LRR_dom_sf"/>
</dbReference>
<evidence type="ECO:0000259" key="4">
    <source>
        <dbReference type="Pfam" id="PF25019"/>
    </source>
</evidence>
<feature type="domain" description="Disease resistance protein winged helix" evidence="3">
    <location>
        <begin position="97"/>
        <end position="151"/>
    </location>
</feature>
<keyword evidence="1" id="KW-0547">Nucleotide-binding</keyword>
<dbReference type="PANTHER" id="PTHR47186">
    <property type="entry name" value="LEUCINE-RICH REPEAT-CONTAINING PROTEIN 57"/>
    <property type="match status" value="1"/>
</dbReference>
<feature type="domain" description="R13L1/DRL21-like LRR repeat region" evidence="4">
    <location>
        <begin position="352"/>
        <end position="477"/>
    </location>
</feature>
<dbReference type="EMBL" id="JABTTQ020003082">
    <property type="protein sequence ID" value="KAK6120432.1"/>
    <property type="molecule type" value="Genomic_DNA"/>
</dbReference>
<dbReference type="SUPFAM" id="SSF52058">
    <property type="entry name" value="L domain-like"/>
    <property type="match status" value="1"/>
</dbReference>
<dbReference type="InterPro" id="IPR001611">
    <property type="entry name" value="Leu-rich_rpt"/>
</dbReference>
<evidence type="ECO:0000313" key="6">
    <source>
        <dbReference type="Proteomes" id="UP001318860"/>
    </source>
</evidence>
<keyword evidence="2" id="KW-0067">ATP-binding</keyword>
<comment type="caution">
    <text evidence="5">The sequence shown here is derived from an EMBL/GenBank/DDBJ whole genome shotgun (WGS) entry which is preliminary data.</text>
</comment>